<keyword evidence="5 6" id="KW-0472">Membrane</keyword>
<evidence type="ECO:0000256" key="1">
    <source>
        <dbReference type="ARBA" id="ARBA00004127"/>
    </source>
</evidence>
<proteinExistence type="predicted"/>
<dbReference type="AlphaFoldDB" id="A0A7M5WUA7"/>
<feature type="transmembrane region" description="Helical" evidence="6">
    <location>
        <begin position="197"/>
        <end position="215"/>
    </location>
</feature>
<evidence type="ECO:0000313" key="7">
    <source>
        <dbReference type="EnsemblMetazoa" id="CLYHEMP013223.1"/>
    </source>
</evidence>
<dbReference type="InterPro" id="IPR051068">
    <property type="entry name" value="MFS_Domain-Containing_Protein"/>
</dbReference>
<reference evidence="7" key="1">
    <citation type="submission" date="2021-01" db="UniProtKB">
        <authorList>
            <consortium name="EnsemblMetazoa"/>
        </authorList>
    </citation>
    <scope>IDENTIFICATION</scope>
</reference>
<protein>
    <recommendedName>
        <fullName evidence="9">Major facilitator superfamily (MFS) profile domain-containing protein</fullName>
    </recommendedName>
</protein>
<dbReference type="PANTHER" id="PTHR23510:SF3">
    <property type="entry name" value="MAJOR FACILITATOR SUPERFAMILY DOMAIN-CONTAINING PROTEIN 8"/>
    <property type="match status" value="1"/>
</dbReference>
<dbReference type="Proteomes" id="UP000594262">
    <property type="component" value="Unplaced"/>
</dbReference>
<dbReference type="Pfam" id="PF07690">
    <property type="entry name" value="MFS_1"/>
    <property type="match status" value="1"/>
</dbReference>
<evidence type="ECO:0000313" key="8">
    <source>
        <dbReference type="Proteomes" id="UP000594262"/>
    </source>
</evidence>
<evidence type="ECO:0000256" key="3">
    <source>
        <dbReference type="ARBA" id="ARBA00022692"/>
    </source>
</evidence>
<dbReference type="Gene3D" id="1.20.1250.20">
    <property type="entry name" value="MFS general substrate transporter like domains"/>
    <property type="match status" value="1"/>
</dbReference>
<name>A0A7M5WUA7_9CNID</name>
<feature type="transmembrane region" description="Helical" evidence="6">
    <location>
        <begin position="327"/>
        <end position="347"/>
    </location>
</feature>
<dbReference type="GO" id="GO:0012505">
    <property type="term" value="C:endomembrane system"/>
    <property type="evidence" value="ECO:0007669"/>
    <property type="project" value="UniProtKB-SubCell"/>
</dbReference>
<dbReference type="InterPro" id="IPR011701">
    <property type="entry name" value="MFS"/>
</dbReference>
<dbReference type="GO" id="GO:0022857">
    <property type="term" value="F:transmembrane transporter activity"/>
    <property type="evidence" value="ECO:0007669"/>
    <property type="project" value="InterPro"/>
</dbReference>
<evidence type="ECO:0000256" key="5">
    <source>
        <dbReference type="ARBA" id="ARBA00023136"/>
    </source>
</evidence>
<feature type="transmembrane region" description="Helical" evidence="6">
    <location>
        <begin position="62"/>
        <end position="84"/>
    </location>
</feature>
<dbReference type="RefSeq" id="XP_066916918.1">
    <property type="nucleotide sequence ID" value="XM_067060817.1"/>
</dbReference>
<comment type="subcellular location">
    <subcellularLocation>
        <location evidence="1">Endomembrane system</location>
        <topology evidence="1">Multi-pass membrane protein</topology>
    </subcellularLocation>
</comment>
<evidence type="ECO:0000256" key="2">
    <source>
        <dbReference type="ARBA" id="ARBA00022448"/>
    </source>
</evidence>
<feature type="transmembrane region" description="Helical" evidence="6">
    <location>
        <begin position="96"/>
        <end position="114"/>
    </location>
</feature>
<dbReference type="GeneID" id="136804076"/>
<dbReference type="InterPro" id="IPR036259">
    <property type="entry name" value="MFS_trans_sf"/>
</dbReference>
<organism evidence="7 8">
    <name type="scientific">Clytia hemisphaerica</name>
    <dbReference type="NCBI Taxonomy" id="252671"/>
    <lineage>
        <taxon>Eukaryota</taxon>
        <taxon>Metazoa</taxon>
        <taxon>Cnidaria</taxon>
        <taxon>Hydrozoa</taxon>
        <taxon>Hydroidolina</taxon>
        <taxon>Leptothecata</taxon>
        <taxon>Obeliida</taxon>
        <taxon>Clytiidae</taxon>
        <taxon>Clytia</taxon>
    </lineage>
</organism>
<feature type="transmembrane region" description="Helical" evidence="6">
    <location>
        <begin position="260"/>
        <end position="284"/>
    </location>
</feature>
<keyword evidence="3 6" id="KW-0812">Transmembrane</keyword>
<dbReference type="EnsemblMetazoa" id="CLYHEMT013223.1">
    <property type="protein sequence ID" value="CLYHEMP013223.1"/>
    <property type="gene ID" value="CLYHEMG013223"/>
</dbReference>
<keyword evidence="2" id="KW-0813">Transport</keyword>
<sequence length="454" mass="51590">MMKYDKEMYLSKEYQHWIKSRTIFTWLAFSMILLYAMEQQCTKYFLMYYIQDRFGLTEHNAVIFYSISEAIYAIAQITGGIVLGRYSDRTRNMKKVVLIAMLVSFVGNTFYVWHVNLFLVVIGRALMGFTECVNTAVVGELRRGYNDEPAKGRSVITWYEIAFQVGQNIGAGLPVLFTTVNLKIGFWKLDQLNMMNFILSIFCLIVAIISFFKAIDLSKELDIIKSKYVVSKDDNEMNENGVEKTSKNLMKWSELFQIDIILLCLIYSLARYAVGTSVSSLTILLPLKYHWSLNDMLVLLMCTNCATSLTIIALVKIGLLKNQTRSFYLYILSMVLCSVIVTSLMLTEIGLLTSFAKQAVFFAFLTASKNFLASLTKITNTVLLLQLVKPQDSGFILGVRTVAGTSFKGLAFLLSSISSKYPDYHSPGLALVILLTVVLILYRRNVHLKNYKNE</sequence>
<evidence type="ECO:0000256" key="4">
    <source>
        <dbReference type="ARBA" id="ARBA00022989"/>
    </source>
</evidence>
<accession>A0A7M5WUA7</accession>
<evidence type="ECO:0008006" key="9">
    <source>
        <dbReference type="Google" id="ProtNLM"/>
    </source>
</evidence>
<dbReference type="PANTHER" id="PTHR23510">
    <property type="entry name" value="INNER MEMBRANE TRANSPORT PROTEIN YAJR"/>
    <property type="match status" value="1"/>
</dbReference>
<keyword evidence="4 6" id="KW-1133">Transmembrane helix</keyword>
<keyword evidence="8" id="KW-1185">Reference proteome</keyword>
<feature type="transmembrane region" description="Helical" evidence="6">
    <location>
        <begin position="296"/>
        <end position="315"/>
    </location>
</feature>
<dbReference type="OrthoDB" id="6381066at2759"/>
<evidence type="ECO:0000256" key="6">
    <source>
        <dbReference type="SAM" id="Phobius"/>
    </source>
</evidence>
<feature type="transmembrane region" description="Helical" evidence="6">
    <location>
        <begin position="424"/>
        <end position="442"/>
    </location>
</feature>
<dbReference type="SUPFAM" id="SSF103473">
    <property type="entry name" value="MFS general substrate transporter"/>
    <property type="match status" value="1"/>
</dbReference>